<organism evidence="2 3">
    <name type="scientific">Allacma fusca</name>
    <dbReference type="NCBI Taxonomy" id="39272"/>
    <lineage>
        <taxon>Eukaryota</taxon>
        <taxon>Metazoa</taxon>
        <taxon>Ecdysozoa</taxon>
        <taxon>Arthropoda</taxon>
        <taxon>Hexapoda</taxon>
        <taxon>Collembola</taxon>
        <taxon>Symphypleona</taxon>
        <taxon>Sminthuridae</taxon>
        <taxon>Allacma</taxon>
    </lineage>
</organism>
<accession>A0A8J2KAP7</accession>
<feature type="transmembrane region" description="Helical" evidence="1">
    <location>
        <begin position="152"/>
        <end position="171"/>
    </location>
</feature>
<reference evidence="2" key="1">
    <citation type="submission" date="2021-06" db="EMBL/GenBank/DDBJ databases">
        <authorList>
            <person name="Hodson N. C."/>
            <person name="Mongue J. A."/>
            <person name="Jaron S. K."/>
        </authorList>
    </citation>
    <scope>NUCLEOTIDE SEQUENCE</scope>
</reference>
<protein>
    <submittedName>
        <fullName evidence="2">Uncharacterized protein</fullName>
    </submittedName>
</protein>
<proteinExistence type="predicted"/>
<name>A0A8J2KAP7_9HEXA</name>
<keyword evidence="3" id="KW-1185">Reference proteome</keyword>
<keyword evidence="1" id="KW-0472">Membrane</keyword>
<evidence type="ECO:0000313" key="2">
    <source>
        <dbReference type="EMBL" id="CAG7732622.1"/>
    </source>
</evidence>
<dbReference type="Proteomes" id="UP000708208">
    <property type="component" value="Unassembled WGS sequence"/>
</dbReference>
<feature type="transmembrane region" description="Helical" evidence="1">
    <location>
        <begin position="178"/>
        <end position="200"/>
    </location>
</feature>
<dbReference type="AlphaFoldDB" id="A0A8J2KAP7"/>
<gene>
    <name evidence="2" type="ORF">AFUS01_LOCUS21126</name>
</gene>
<evidence type="ECO:0000313" key="3">
    <source>
        <dbReference type="Proteomes" id="UP000708208"/>
    </source>
</evidence>
<feature type="transmembrane region" description="Helical" evidence="1">
    <location>
        <begin position="111"/>
        <end position="132"/>
    </location>
</feature>
<sequence>MEGIIDWISKRGDATKDAGGNIAGKLNIKEGVVVTGAGGEESADRNISLLEGLKINEEDAFKKLQRRRAAEKREKSYTGSISTLNTLLAIKDTHLRKRIATKRIKSLKCTINLFFFLAFIISGFYAYIWYLMKDGSKPTLAKGLVERHVTGTARFEVGVAIWLFLVGFIRLRCPKKEALYYLTQISYLFAVIHYIVLIPLNARNFYKHLSQLEDMMMEEMQLGRCSRIEVVVPSKSKFDTKALVRDNDIENCILETRKLNLPHIRPVTQIECDGDTTWYRKASSLAYDRGDGQLQNVMYEVYSETFAQSQRKQRCCGIKNSKDWIITQSSIYKEIKDAKLFNDSWFIYPESCCKPEWRKLNKAANCYQEHVFGGVCTSDEQVTVITFSLSLLVVLVVCGVLNTRSSATMKPNNYYYRVDWINIRRKLNKRFKKHHINLLIE</sequence>
<comment type="caution">
    <text evidence="2">The sequence shown here is derived from an EMBL/GenBank/DDBJ whole genome shotgun (WGS) entry which is preliminary data.</text>
</comment>
<dbReference type="EMBL" id="CAJVCH010234873">
    <property type="protein sequence ID" value="CAG7732622.1"/>
    <property type="molecule type" value="Genomic_DNA"/>
</dbReference>
<feature type="transmembrane region" description="Helical" evidence="1">
    <location>
        <begin position="382"/>
        <end position="401"/>
    </location>
</feature>
<evidence type="ECO:0000256" key="1">
    <source>
        <dbReference type="SAM" id="Phobius"/>
    </source>
</evidence>
<keyword evidence="1" id="KW-1133">Transmembrane helix</keyword>
<keyword evidence="1" id="KW-0812">Transmembrane</keyword>